<reference evidence="2 3" key="1">
    <citation type="submission" date="2018-05" db="EMBL/GenBank/DDBJ databases">
        <title>Flavobacterium sp. MEBiC07310.</title>
        <authorList>
            <person name="Baek K."/>
        </authorList>
    </citation>
    <scope>NUCLEOTIDE SEQUENCE [LARGE SCALE GENOMIC DNA]</scope>
    <source>
        <strain evidence="2 3">MEBiC07310</strain>
    </source>
</reference>
<dbReference type="PANTHER" id="PTHR32305:SF15">
    <property type="entry name" value="PROTEIN RHSA-RELATED"/>
    <property type="match status" value="1"/>
</dbReference>
<organism evidence="2 3">
    <name type="scientific">Flavobacterium sediminis</name>
    <dbReference type="NCBI Taxonomy" id="2201181"/>
    <lineage>
        <taxon>Bacteria</taxon>
        <taxon>Pseudomonadati</taxon>
        <taxon>Bacteroidota</taxon>
        <taxon>Flavobacteriia</taxon>
        <taxon>Flavobacteriales</taxon>
        <taxon>Flavobacteriaceae</taxon>
        <taxon>Flavobacterium</taxon>
    </lineage>
</organism>
<dbReference type="Pfam" id="PF20041">
    <property type="entry name" value="DUF6443"/>
    <property type="match status" value="1"/>
</dbReference>
<evidence type="ECO:0000313" key="3">
    <source>
        <dbReference type="Proteomes" id="UP000245429"/>
    </source>
</evidence>
<sequence length="1191" mass="133803">MKKIFYLLLAIPVLALGQSQNQNYIKTTAYKQASITPLSNPEPNEAAVQLTYYDGLGRPVQQIAHKQSNSGKDIITHIEYDGFGRQVKEFLPYVNSTPSLDYSSSAQIDVLNFYSNPDPSTTGNLNFEATTNPYSEKELEPSPLSRVLKQAAPGDPWAMNSGKEIKYDYQTNLSADQVRFYYATATWDSNKELYEISIHDSGYYGEKQLYKTIVKDENWVSGLNHTTEEFKDKEGKVILKRTYNNGQAYETYYVYDQFKNLTYVMPPLSEPSQSINWPDIDALFYQYKYDSRNRLVEKKLPGKQWEFIIYDKLDRPVATGPAFTPYGGTDVGWLITEYDVFGRVTKTGWKQMTVDANTRYTNQSSINSGNNPFTMSQNEVLTENYYDDYTFAGAPTLPNDVEGQTLATNVKGLPTGTWVRVLDTPGSSTTETSYTLYDDRYRPVRTYTANHLGGYTQVDTKLDWAGQVDYTLTTHQYDANAAVVTVKDMYTYTDQGRLLLHKQQIDQTAEQLISKNTYDELGQLISKNVGGTDVTGATALQTVDYTYNIRGWLTNINDVNNIMTGNDLFNFKIDYNDYASLAIHDAAPDALYNGNISATYWRTANDNVLRKYNYSYDDLNRLTNADYLKPEATAVFNNYKEQVSYDKNGNIKTLVRNGDRDTDGTQSEQEIDNLTYTYSNNDTGNQLLKVFDSTNMPSGFKDDSNGIYDPDDDYAYDANGNMISDTHKGITNITYNHLNLPVEITFGTSAKIVYLYDALGTKVMKSVLDYLGSETAQTTYLQGGFQYVDNVLKFFPHVEGYVNVTETCGFLSSCGFAYNYVFNYTDHLGNIRLSYGIDPATSTLKIMEENHYYPFGLKHANYNSDELLYQKGTAGAVVLKGPTTTVESVYKYKYNGKELQDELGLNFYDYQARNYDPALGRWMNIDPLAEQSRRWTPYNYAYNNPMYFVDPDGMQADDWVRTASGSMIYDSRVTDQASATELYGSEAQYREVGYSYTASTGESVELGDHGFFKENGTIKMSADMAESALADAPTDHSGGIMMATLGTAGVLLADDVTVVGVGDDVAIPPVLVTGLVAATVAKATYEIQKIMERDPGPDGTQYSLRATTSGSYPCYSCSSGTMNLNTGDVWKYGETTNPAGRYSESYLEANRVQQVNEFSGSQLQIKIAEKSKIYNYFLQNGHLPPGNKIFR</sequence>
<dbReference type="InterPro" id="IPR050708">
    <property type="entry name" value="T6SS_VgrG/RHS"/>
</dbReference>
<dbReference type="InterPro" id="IPR022385">
    <property type="entry name" value="Rhs_assc_core"/>
</dbReference>
<accession>A0A2U8QUE5</accession>
<dbReference type="RefSeq" id="WP_109569184.1">
    <property type="nucleotide sequence ID" value="NZ_CP029463.1"/>
</dbReference>
<dbReference type="AlphaFoldDB" id="A0A2U8QUE5"/>
<protein>
    <submittedName>
        <fullName evidence="2">Type IV secretion protein Rhs</fullName>
    </submittedName>
</protein>
<keyword evidence="3" id="KW-1185">Reference proteome</keyword>
<name>A0A2U8QUE5_9FLAO</name>
<evidence type="ECO:0000259" key="1">
    <source>
        <dbReference type="Pfam" id="PF20041"/>
    </source>
</evidence>
<dbReference type="Proteomes" id="UP000245429">
    <property type="component" value="Chromosome"/>
</dbReference>
<dbReference type="NCBIfam" id="TIGR03696">
    <property type="entry name" value="Rhs_assc_core"/>
    <property type="match status" value="1"/>
</dbReference>
<proteinExistence type="predicted"/>
<feature type="domain" description="DUF6443" evidence="1">
    <location>
        <begin position="27"/>
        <end position="171"/>
    </location>
</feature>
<dbReference type="Gene3D" id="2.180.10.10">
    <property type="entry name" value="RHS repeat-associated core"/>
    <property type="match status" value="1"/>
</dbReference>
<dbReference type="OrthoDB" id="2972467at2"/>
<dbReference type="InterPro" id="IPR045619">
    <property type="entry name" value="DUF6443"/>
</dbReference>
<dbReference type="KEGG" id="fse:DI487_08035"/>
<dbReference type="EMBL" id="CP029463">
    <property type="protein sequence ID" value="AWM13817.1"/>
    <property type="molecule type" value="Genomic_DNA"/>
</dbReference>
<gene>
    <name evidence="2" type="ORF">DI487_08035</name>
</gene>
<dbReference type="PANTHER" id="PTHR32305">
    <property type="match status" value="1"/>
</dbReference>
<evidence type="ECO:0000313" key="2">
    <source>
        <dbReference type="EMBL" id="AWM13817.1"/>
    </source>
</evidence>